<evidence type="ECO:0000256" key="2">
    <source>
        <dbReference type="SAM" id="Phobius"/>
    </source>
</evidence>
<gene>
    <name evidence="3" type="ORF">DB88DRAFT_495949</name>
</gene>
<keyword evidence="2" id="KW-1133">Transmembrane helix</keyword>
<reference evidence="3" key="1">
    <citation type="submission" date="2023-02" db="EMBL/GenBank/DDBJ databases">
        <title>Identification and recombinant expression of a fungal hydrolase from Papiliotrema laurentii that hydrolyzes apple cutin and clears colloidal polyester polyurethane.</title>
        <authorList>
            <consortium name="DOE Joint Genome Institute"/>
            <person name="Roman V.A."/>
            <person name="Bojanowski C."/>
            <person name="Crable B.R."/>
            <person name="Wagner D.N."/>
            <person name="Hung C.S."/>
            <person name="Nadeau L.J."/>
            <person name="Schratz L."/>
            <person name="Haridas S."/>
            <person name="Pangilinan J."/>
            <person name="Lipzen A."/>
            <person name="Na H."/>
            <person name="Yan M."/>
            <person name="Ng V."/>
            <person name="Grigoriev I.V."/>
            <person name="Spatafora J.W."/>
            <person name="Barlow D."/>
            <person name="Biffinger J."/>
            <person name="Kelley-Loughnane N."/>
            <person name="Varaljay V.A."/>
            <person name="Crookes-Goodson W.J."/>
        </authorList>
    </citation>
    <scope>NUCLEOTIDE SEQUENCE</scope>
    <source>
        <strain evidence="3">5307AH</strain>
    </source>
</reference>
<comment type="caution">
    <text evidence="3">The sequence shown here is derived from an EMBL/GenBank/DDBJ whole genome shotgun (WGS) entry which is preliminary data.</text>
</comment>
<dbReference type="PANTHER" id="PTHR31834:SF1">
    <property type="entry name" value="INITIATION-SPECIFIC ALPHA-1,6-MANNOSYLTRANSFERASE"/>
    <property type="match status" value="1"/>
</dbReference>
<dbReference type="PANTHER" id="PTHR31834">
    <property type="entry name" value="INITIATION-SPECIFIC ALPHA-1,6-MANNOSYLTRANSFERASE"/>
    <property type="match status" value="1"/>
</dbReference>
<feature type="transmembrane region" description="Helical" evidence="2">
    <location>
        <begin position="56"/>
        <end position="74"/>
    </location>
</feature>
<accession>A0AAD9CV93</accession>
<evidence type="ECO:0000256" key="1">
    <source>
        <dbReference type="ARBA" id="ARBA00009003"/>
    </source>
</evidence>
<dbReference type="GO" id="GO:0000136">
    <property type="term" value="C:mannan polymerase complex"/>
    <property type="evidence" value="ECO:0007669"/>
    <property type="project" value="TreeGrafter"/>
</dbReference>
<dbReference type="EMBL" id="JAODAN010000008">
    <property type="protein sequence ID" value="KAK1922681.1"/>
    <property type="molecule type" value="Genomic_DNA"/>
</dbReference>
<organism evidence="3 4">
    <name type="scientific">Papiliotrema laurentii</name>
    <name type="common">Cryptococcus laurentii</name>
    <dbReference type="NCBI Taxonomy" id="5418"/>
    <lineage>
        <taxon>Eukaryota</taxon>
        <taxon>Fungi</taxon>
        <taxon>Dikarya</taxon>
        <taxon>Basidiomycota</taxon>
        <taxon>Agaricomycotina</taxon>
        <taxon>Tremellomycetes</taxon>
        <taxon>Tremellales</taxon>
        <taxon>Rhynchogastremaceae</taxon>
        <taxon>Papiliotrema</taxon>
    </lineage>
</organism>
<dbReference type="SUPFAM" id="SSF53448">
    <property type="entry name" value="Nucleotide-diphospho-sugar transferases"/>
    <property type="match status" value="1"/>
</dbReference>
<dbReference type="InterPro" id="IPR029044">
    <property type="entry name" value="Nucleotide-diphossugar_trans"/>
</dbReference>
<keyword evidence="2" id="KW-0472">Membrane</keyword>
<dbReference type="GO" id="GO:0000009">
    <property type="term" value="F:alpha-1,6-mannosyltransferase activity"/>
    <property type="evidence" value="ECO:0007669"/>
    <property type="project" value="InterPro"/>
</dbReference>
<name>A0AAD9CV93_PAPLA</name>
<proteinExistence type="inferred from homology"/>
<keyword evidence="4" id="KW-1185">Reference proteome</keyword>
<dbReference type="Pfam" id="PF04488">
    <property type="entry name" value="Gly_transf_sug"/>
    <property type="match status" value="1"/>
</dbReference>
<protein>
    <submittedName>
        <fullName evidence="3">Alpha-1,6-mannosyltransferase</fullName>
    </submittedName>
</protein>
<dbReference type="InterPro" id="IPR039367">
    <property type="entry name" value="Och1-like"/>
</dbReference>
<keyword evidence="2" id="KW-0812">Transmembrane</keyword>
<comment type="similarity">
    <text evidence="1">Belongs to the glycosyltransferase 32 family.</text>
</comment>
<dbReference type="AlphaFoldDB" id="A0AAD9CV93"/>
<evidence type="ECO:0000313" key="4">
    <source>
        <dbReference type="Proteomes" id="UP001182556"/>
    </source>
</evidence>
<dbReference type="Gene3D" id="3.90.550.20">
    <property type="match status" value="1"/>
</dbReference>
<dbReference type="GO" id="GO:0006487">
    <property type="term" value="P:protein N-linked glycosylation"/>
    <property type="evidence" value="ECO:0007669"/>
    <property type="project" value="TreeGrafter"/>
</dbReference>
<evidence type="ECO:0000313" key="3">
    <source>
        <dbReference type="EMBL" id="KAK1922681.1"/>
    </source>
</evidence>
<dbReference type="InterPro" id="IPR007577">
    <property type="entry name" value="GlycoTrfase_DXD_sugar-bd_CS"/>
</dbReference>
<sequence length="534" mass="60112">MSQRGPRISIFSSVPTTATMSSWLPWNRGNYSALPSSSSQPGEIFAARQTTARRKLFKVGVAGLVVLALIGIAGHNSNVVSSKPGIASIVSQAESATETCEISDSTSRSPYWGMTEAQGWQPEGIEGLADLGEMAEARYRFGFSPDLEGSMLYFRQLHDFVSKLSPSIAPPLFNSLYNHLPSSLSSFLPRPDKVDLGPPSMISYKTIWQTDKTNVLNADMKEWIKMNDKDGWSLNFLDDNDAWEWVRANFEGTDVEWAWSYMHRGVLRADFLRYLLPLIEGGVYSDVDTRPVRPIEQWGQVDVEVLDLSETDGPRWRESLSTHPAVIVSIDVNVHSRMDWWKMWPRAVGICQWTLSSAPNHPIFIDAVRRVVNSTRVVEQWDINHDAEIQRLNDEQPDNWRSRIKQLQSQKKGHALSVMEWTGPGLFSDAVLAYLLARYQVTWHRFRGLSHPLRIGDVLVLPITGFSPGGEKDFKAEGYDSPQANVLHNCALPSRVDTHRPVGSKSICFDFELTDSPRQLEERGGLSPRMLVEP</sequence>
<dbReference type="Proteomes" id="UP001182556">
    <property type="component" value="Unassembled WGS sequence"/>
</dbReference>